<name>A0A1W1VY63_9FIRM</name>
<dbReference type="Pfam" id="PF03237">
    <property type="entry name" value="Terminase_6N"/>
    <property type="match status" value="1"/>
</dbReference>
<dbReference type="InterPro" id="IPR027417">
    <property type="entry name" value="P-loop_NTPase"/>
</dbReference>
<reference evidence="3 4" key="1">
    <citation type="submission" date="2017-04" db="EMBL/GenBank/DDBJ databases">
        <authorList>
            <person name="Afonso C.L."/>
            <person name="Miller P.J."/>
            <person name="Scott M.A."/>
            <person name="Spackman E."/>
            <person name="Goraichik I."/>
            <person name="Dimitrov K.M."/>
            <person name="Suarez D.L."/>
            <person name="Swayne D.E."/>
        </authorList>
    </citation>
    <scope>NUCLEOTIDE SEQUENCE [LARGE SCALE GENOMIC DNA]</scope>
    <source>
        <strain evidence="3 4">ToBE</strain>
    </source>
</reference>
<evidence type="ECO:0000313" key="3">
    <source>
        <dbReference type="EMBL" id="SMB97804.1"/>
    </source>
</evidence>
<evidence type="ECO:0000313" key="4">
    <source>
        <dbReference type="Proteomes" id="UP000192569"/>
    </source>
</evidence>
<accession>A0A1W1VY63</accession>
<evidence type="ECO:0000256" key="1">
    <source>
        <dbReference type="ARBA" id="ARBA00022612"/>
    </source>
</evidence>
<dbReference type="InterPro" id="IPR006437">
    <property type="entry name" value="Phage_terminase_lsu"/>
</dbReference>
<dbReference type="OrthoDB" id="4498710at2"/>
<keyword evidence="1" id="KW-1188">Viral release from host cell</keyword>
<dbReference type="STRING" id="698762.SAMN00808754_1956"/>
<evidence type="ECO:0000259" key="2">
    <source>
        <dbReference type="Pfam" id="PF17289"/>
    </source>
</evidence>
<dbReference type="InterPro" id="IPR052380">
    <property type="entry name" value="Viral_DNA_packaging_terminase"/>
</dbReference>
<gene>
    <name evidence="3" type="ORF">SAMN00808754_1956</name>
</gene>
<dbReference type="PANTHER" id="PTHR39184">
    <property type="match status" value="1"/>
</dbReference>
<dbReference type="Proteomes" id="UP000192569">
    <property type="component" value="Chromosome I"/>
</dbReference>
<organism evidence="3 4">
    <name type="scientific">Thermanaeromonas toyohensis ToBE</name>
    <dbReference type="NCBI Taxonomy" id="698762"/>
    <lineage>
        <taxon>Bacteria</taxon>
        <taxon>Bacillati</taxon>
        <taxon>Bacillota</taxon>
        <taxon>Clostridia</taxon>
        <taxon>Neomoorellales</taxon>
        <taxon>Neomoorellaceae</taxon>
        <taxon>Thermanaeromonas</taxon>
    </lineage>
</organism>
<protein>
    <submittedName>
        <fullName evidence="3">Phage terminase, large subunit, PBSX family</fullName>
    </submittedName>
</protein>
<dbReference type="NCBIfam" id="TIGR01547">
    <property type="entry name" value="phage_term_2"/>
    <property type="match status" value="1"/>
</dbReference>
<sequence length="408" mass="46860">MSFAWGKFSRKQLDVIANTTARLNILDGSVRSGKTIASLVAWIMFVAEAPPGELLMVGKTERTLKRNVLDPLEQMVGSKYFKLNRGAGEATLFGRRIYLAGANDERAEGKIRGMTLVGAYGDEITLWPESFFTMLLSRLSVSGAKFIGTTNPDSPYHWLMKNYLKRAGELNLKRWQFQLDDNLNLDPAYVEALKKEYTGLWYRRYILGEWVQAEGAVYDMFDDTVHAVDEIPQQFIRYYVGVDYGTNNPTVFLLIGQHEDKLYVIDEYYWDSSERGRQKTDAEYSRDLQEFIKGRYPQAIVIDPSATSFITQLRRDGVRLIRQADNAVVDGIRTVAAFLSQKRLFVYRKKCPNLLREFTTYVWDTQAQKRGEDRPLKQNDHALDSLRYVLHTIFGRLAPGVLPKPKGW</sequence>
<dbReference type="Pfam" id="PF17289">
    <property type="entry name" value="Terminase_6C"/>
    <property type="match status" value="1"/>
</dbReference>
<keyword evidence="4" id="KW-1185">Reference proteome</keyword>
<proteinExistence type="predicted"/>
<dbReference type="Gene3D" id="3.30.420.280">
    <property type="match status" value="1"/>
</dbReference>
<dbReference type="PANTHER" id="PTHR39184:SF1">
    <property type="entry name" value="PBSX PHAGE TERMINASE LARGE SUBUNIT"/>
    <property type="match status" value="1"/>
</dbReference>
<dbReference type="InterPro" id="IPR035421">
    <property type="entry name" value="Terminase_6C"/>
</dbReference>
<feature type="domain" description="Terminase large subunit gp17-like C-terminal" evidence="2">
    <location>
        <begin position="241"/>
        <end position="391"/>
    </location>
</feature>
<dbReference type="Gene3D" id="3.40.50.300">
    <property type="entry name" value="P-loop containing nucleotide triphosphate hydrolases"/>
    <property type="match status" value="1"/>
</dbReference>
<dbReference type="AlphaFoldDB" id="A0A1W1VY63"/>
<dbReference type="EMBL" id="LT838272">
    <property type="protein sequence ID" value="SMB97804.1"/>
    <property type="molecule type" value="Genomic_DNA"/>
</dbReference>
<dbReference type="RefSeq" id="WP_084665538.1">
    <property type="nucleotide sequence ID" value="NZ_LT838272.1"/>
</dbReference>